<feature type="domain" description="Peptidase C14 caspase" evidence="1">
    <location>
        <begin position="38"/>
        <end position="225"/>
    </location>
</feature>
<dbReference type="Pfam" id="PF00656">
    <property type="entry name" value="Peptidase_C14"/>
    <property type="match status" value="1"/>
</dbReference>
<organism evidence="2 3">
    <name type="scientific">Nannocystis punicea</name>
    <dbReference type="NCBI Taxonomy" id="2995304"/>
    <lineage>
        <taxon>Bacteria</taxon>
        <taxon>Pseudomonadati</taxon>
        <taxon>Myxococcota</taxon>
        <taxon>Polyangia</taxon>
        <taxon>Nannocystales</taxon>
        <taxon>Nannocystaceae</taxon>
        <taxon>Nannocystis</taxon>
    </lineage>
</organism>
<evidence type="ECO:0000313" key="3">
    <source>
        <dbReference type="Proteomes" id="UP001164459"/>
    </source>
</evidence>
<evidence type="ECO:0000313" key="2">
    <source>
        <dbReference type="EMBL" id="WAS93293.1"/>
    </source>
</evidence>
<protein>
    <submittedName>
        <fullName evidence="2">Caspase family protein</fullName>
    </submittedName>
</protein>
<keyword evidence="3" id="KW-1185">Reference proteome</keyword>
<dbReference type="Proteomes" id="UP001164459">
    <property type="component" value="Chromosome"/>
</dbReference>
<dbReference type="EMBL" id="CP114040">
    <property type="protein sequence ID" value="WAS93293.1"/>
    <property type="molecule type" value="Genomic_DNA"/>
</dbReference>
<proteinExistence type="predicted"/>
<dbReference type="RefSeq" id="WP_269035622.1">
    <property type="nucleotide sequence ID" value="NZ_CP114040.1"/>
</dbReference>
<gene>
    <name evidence="2" type="ORF">O0S08_44680</name>
</gene>
<evidence type="ECO:0000259" key="1">
    <source>
        <dbReference type="Pfam" id="PF00656"/>
    </source>
</evidence>
<reference evidence="2" key="1">
    <citation type="submission" date="2022-11" db="EMBL/GenBank/DDBJ databases">
        <title>Minimal conservation of predation-associated metabolite biosynthetic gene clusters underscores biosynthetic potential of Myxococcota including descriptions for ten novel species: Archangium lansinium sp. nov., Myxococcus landrumus sp. nov., Nannocystis bai.</title>
        <authorList>
            <person name="Ahearne A."/>
            <person name="Stevens C."/>
            <person name="Dowd S."/>
        </authorList>
    </citation>
    <scope>NUCLEOTIDE SEQUENCE</scope>
    <source>
        <strain evidence="2">Fl3</strain>
    </source>
</reference>
<dbReference type="Gene3D" id="3.40.50.1460">
    <property type="match status" value="1"/>
</dbReference>
<sequence length="726" mass="77394">MITLTTLAALALNTSTVAPREPVYDDAAAVPVPQPQTRRVALIVGANDGGPGRVKLRYAGSDAKALSRVLADVGGIDRRDAFVLIDPNPTQFLDGFRWAQDRVARARAAGERVQFLFYYSGHADDRGVHLGTSQIDYPKLRGLIHAVDAQVRLGMLDSCSSGAFVRLKGGKMRPPLSTGDANIQGHAFLTSSSAEEAAQESDRIGGSYFTHYLVSGLRGAADVNRDRRVTLHEAYRFAFDETLKGTETTLGRAQHPVYDIQLVGTGDLVMTDLRETSATLDIHSSIGGRVYVRDAEGRLAAELYKGVGAGAVSLALEPGRYSIVIDDGQKMWRGSVDVRPGVQNEVTRAELSPVGAEATTMRGEAAPIDPSQYRVLPVQLGLVYPVTTNKIEKTQKVINKFSLNFILGRAAVIDGIELSAGGNWVDEKVRGVQLSAGANYVGGDVHGFQSTAGVNIVRGSLHGVQGAAGLNSVGGDASGVQAAAGVNVARGNLRGVQAAAGVNVVGGHMRGIQAAAGVNWARSISGIQIAPVTATRDVSGAQIGVIDVAAGKVRGAQVGVINYADEADAQVGVLNITRKGGIYADIWTSDVAALNLAVKFRAKYTYSFLAIGLHPAGEGRGFMSGVGFGGHIPIKRRFYLDIDLGTYWAQPQFRFRSNPSLLNTLRLMFGWQENRRFAVWGGPTLNLDIDFEGGRQRMGYGWVVARAPIDPHEIRIWPGFVLGVSL</sequence>
<accession>A0ABY7H243</accession>
<name>A0ABY7H243_9BACT</name>
<dbReference type="InterPro" id="IPR011600">
    <property type="entry name" value="Pept_C14_caspase"/>
</dbReference>